<gene>
    <name evidence="9" type="ORF">MBOU_28880</name>
</gene>
<comment type="cofactor">
    <cofactor evidence="1">
        <name>[3Fe-4S] cluster</name>
        <dbReference type="ChEBI" id="CHEBI:21137"/>
    </cofactor>
</comment>
<dbReference type="GO" id="GO:0051538">
    <property type="term" value="F:3 iron, 4 sulfur cluster binding"/>
    <property type="evidence" value="ECO:0007669"/>
    <property type="project" value="UniProtKB-KW"/>
</dbReference>
<dbReference type="PANTHER" id="PTHR36923">
    <property type="entry name" value="FERREDOXIN"/>
    <property type="match status" value="1"/>
</dbReference>
<proteinExistence type="predicted"/>
<keyword evidence="3" id="KW-0479">Metal-binding</keyword>
<keyword evidence="2" id="KW-0813">Transport</keyword>
<dbReference type="AlphaFoldDB" id="A0A7I9YQ90"/>
<keyword evidence="10" id="KW-1185">Reference proteome</keyword>
<accession>A0A7I9YQ90</accession>
<evidence type="ECO:0000256" key="5">
    <source>
        <dbReference type="ARBA" id="ARBA00023004"/>
    </source>
</evidence>
<evidence type="ECO:0000256" key="2">
    <source>
        <dbReference type="ARBA" id="ARBA00022448"/>
    </source>
</evidence>
<evidence type="ECO:0000313" key="10">
    <source>
        <dbReference type="Proteomes" id="UP000465360"/>
    </source>
</evidence>
<keyword evidence="5" id="KW-0408">Iron</keyword>
<protein>
    <submittedName>
        <fullName evidence="9">Ferredoxin</fullName>
    </submittedName>
</protein>
<evidence type="ECO:0000313" key="9">
    <source>
        <dbReference type="EMBL" id="GFG90846.1"/>
    </source>
</evidence>
<dbReference type="Proteomes" id="UP000465360">
    <property type="component" value="Unassembled WGS sequence"/>
</dbReference>
<comment type="caution">
    <text evidence="9">The sequence shown here is derived from an EMBL/GenBank/DDBJ whole genome shotgun (WGS) entry which is preliminary data.</text>
</comment>
<dbReference type="InterPro" id="IPR010693">
    <property type="entry name" value="Divergent_4Fe-4S_mono-cluster"/>
</dbReference>
<keyword evidence="7" id="KW-0003">3Fe-4S</keyword>
<dbReference type="GO" id="GO:0046872">
    <property type="term" value="F:metal ion binding"/>
    <property type="evidence" value="ECO:0007669"/>
    <property type="project" value="UniProtKB-KW"/>
</dbReference>
<evidence type="ECO:0000256" key="1">
    <source>
        <dbReference type="ARBA" id="ARBA00001927"/>
    </source>
</evidence>
<reference evidence="9 10" key="1">
    <citation type="journal article" date="2019" name="Emerg. Microbes Infect.">
        <title>Comprehensive subspecies identification of 175 nontuberculous mycobacteria species based on 7547 genomic profiles.</title>
        <authorList>
            <person name="Matsumoto Y."/>
            <person name="Kinjo T."/>
            <person name="Motooka D."/>
            <person name="Nabeya D."/>
            <person name="Jung N."/>
            <person name="Uechi K."/>
            <person name="Horii T."/>
            <person name="Iida T."/>
            <person name="Fujita J."/>
            <person name="Nakamura S."/>
        </authorList>
    </citation>
    <scope>NUCLEOTIDE SEQUENCE [LARGE SCALE GENOMIC DNA]</scope>
    <source>
        <strain evidence="9 10">JCM 30725</strain>
    </source>
</reference>
<evidence type="ECO:0000259" key="8">
    <source>
        <dbReference type="Pfam" id="PF06902"/>
    </source>
</evidence>
<sequence>MKRSLRVKADRDICMSAGLCVITADAFFDQDENGIVVLASQDVPADPQSELERRVHNAVKLCPSGALQLVPE</sequence>
<evidence type="ECO:0000256" key="7">
    <source>
        <dbReference type="ARBA" id="ARBA00023291"/>
    </source>
</evidence>
<keyword evidence="6" id="KW-0411">Iron-sulfur</keyword>
<dbReference type="SUPFAM" id="SSF54862">
    <property type="entry name" value="4Fe-4S ferredoxins"/>
    <property type="match status" value="1"/>
</dbReference>
<evidence type="ECO:0000256" key="4">
    <source>
        <dbReference type="ARBA" id="ARBA00022982"/>
    </source>
</evidence>
<keyword evidence="4" id="KW-0249">Electron transport</keyword>
<dbReference type="Gene3D" id="3.30.70.20">
    <property type="match status" value="1"/>
</dbReference>
<dbReference type="Pfam" id="PF06902">
    <property type="entry name" value="Fer4_19"/>
    <property type="match status" value="1"/>
</dbReference>
<name>A0A7I9YQ90_MYCBU</name>
<organism evidence="9 10">
    <name type="scientific">Mycobacterium bourgelatii</name>
    <dbReference type="NCBI Taxonomy" id="1273442"/>
    <lineage>
        <taxon>Bacteria</taxon>
        <taxon>Bacillati</taxon>
        <taxon>Actinomycetota</taxon>
        <taxon>Actinomycetes</taxon>
        <taxon>Mycobacteriales</taxon>
        <taxon>Mycobacteriaceae</taxon>
        <taxon>Mycobacterium</taxon>
    </lineage>
</organism>
<dbReference type="EMBL" id="BLKZ01000001">
    <property type="protein sequence ID" value="GFG90846.1"/>
    <property type="molecule type" value="Genomic_DNA"/>
</dbReference>
<feature type="domain" description="Divergent 4Fe-4S mono-cluster" evidence="8">
    <location>
        <begin position="4"/>
        <end position="70"/>
    </location>
</feature>
<evidence type="ECO:0000256" key="3">
    <source>
        <dbReference type="ARBA" id="ARBA00022723"/>
    </source>
</evidence>
<evidence type="ECO:0000256" key="6">
    <source>
        <dbReference type="ARBA" id="ARBA00023014"/>
    </source>
</evidence>
<dbReference type="InterPro" id="IPR051269">
    <property type="entry name" value="Fe-S_cluster_ET"/>
</dbReference>
<dbReference type="PANTHER" id="PTHR36923:SF3">
    <property type="entry name" value="FERREDOXIN"/>
    <property type="match status" value="1"/>
</dbReference>